<protein>
    <recommendedName>
        <fullName evidence="5">Phage coat protein</fullName>
    </recommendedName>
</protein>
<keyword evidence="4" id="KW-1185">Reference proteome</keyword>
<keyword evidence="1" id="KW-1133">Transmembrane helix</keyword>
<reference evidence="3" key="1">
    <citation type="submission" date="2022-10" db="EMBL/GenBank/DDBJ databases">
        <title>Chitiniphilus purpureus sp. nov., a novel chitin-degrading bacterium isolated from crawfish pond sediment.</title>
        <authorList>
            <person name="Li K."/>
        </authorList>
    </citation>
    <scope>NUCLEOTIDE SEQUENCE</scope>
    <source>
        <strain evidence="3">CD1</strain>
    </source>
</reference>
<sequence>MMNNKHTPLAAIGLALSAFVAVPAQAAVALPALDAADATAIATWVVAGMGTYFAIKLSPALAAWGFYKIMSFVGRG</sequence>
<feature type="signal peptide" evidence="2">
    <location>
        <begin position="1"/>
        <end position="26"/>
    </location>
</feature>
<keyword evidence="2" id="KW-0732">Signal</keyword>
<dbReference type="EMBL" id="CP106753">
    <property type="protein sequence ID" value="UXY14089.1"/>
    <property type="molecule type" value="Genomic_DNA"/>
</dbReference>
<evidence type="ECO:0000313" key="4">
    <source>
        <dbReference type="Proteomes" id="UP001061302"/>
    </source>
</evidence>
<evidence type="ECO:0000256" key="2">
    <source>
        <dbReference type="SAM" id="SignalP"/>
    </source>
</evidence>
<organism evidence="3 4">
    <name type="scientific">Chitiniphilus purpureus</name>
    <dbReference type="NCBI Taxonomy" id="2981137"/>
    <lineage>
        <taxon>Bacteria</taxon>
        <taxon>Pseudomonadati</taxon>
        <taxon>Pseudomonadota</taxon>
        <taxon>Betaproteobacteria</taxon>
        <taxon>Neisseriales</taxon>
        <taxon>Chitinibacteraceae</taxon>
        <taxon>Chitiniphilus</taxon>
    </lineage>
</organism>
<evidence type="ECO:0008006" key="5">
    <source>
        <dbReference type="Google" id="ProtNLM"/>
    </source>
</evidence>
<name>A0ABY6DIA9_9NEIS</name>
<feature type="chain" id="PRO_5047076409" description="Phage coat protein" evidence="2">
    <location>
        <begin position="27"/>
        <end position="76"/>
    </location>
</feature>
<dbReference type="RefSeq" id="WP_263123389.1">
    <property type="nucleotide sequence ID" value="NZ_CP106753.1"/>
</dbReference>
<evidence type="ECO:0000313" key="3">
    <source>
        <dbReference type="EMBL" id="UXY14089.1"/>
    </source>
</evidence>
<keyword evidence="1" id="KW-0472">Membrane</keyword>
<keyword evidence="1" id="KW-0812">Transmembrane</keyword>
<feature type="transmembrane region" description="Helical" evidence="1">
    <location>
        <begin position="42"/>
        <end position="67"/>
    </location>
</feature>
<evidence type="ECO:0000256" key="1">
    <source>
        <dbReference type="SAM" id="Phobius"/>
    </source>
</evidence>
<gene>
    <name evidence="3" type="ORF">N8I74_12245</name>
</gene>
<dbReference type="Proteomes" id="UP001061302">
    <property type="component" value="Chromosome"/>
</dbReference>
<proteinExistence type="predicted"/>
<accession>A0ABY6DIA9</accession>